<sequence>MITLTMLSFTVTYLLYWRFDQMPTHVTIENQFEPIVNLPYPTITLCPSSQMTKSSVEFFNREGNLTIDLKSILPTLLGFYELVDNINDYDLDKLQKSFDLNRFTIPEVMGRIPLSCERFLKHCFLEGELHDCKKIFKPILTVHGYCCSFNSKYYFTGKRVTIERNFKIRTISATGLSSFFSVISDYEPEEAFASTILNAGSIRVMLTDWTEYPFDYESYLVDTNAESYLFLRATDTYCSSDVQLLPVSSRECLFDDERKLPFFWYYHDSDCELMCQVLAVKDSCDCWLFFLPFLGIDNTCKATHIPCIMNVKKNMYLWLNSEQCHCPRNCVSRKYHADVTVGNFRALPYMIDSQNHLLVSNYSYSPNLILEFELRLKTNNVNVITSGCGISRGPRVMKIRESGGRIKKNIRIVYVLKPPEKLLYASYFYIAK</sequence>
<evidence type="ECO:0000256" key="8">
    <source>
        <dbReference type="ARBA" id="ARBA00023065"/>
    </source>
</evidence>
<dbReference type="InterPro" id="IPR001873">
    <property type="entry name" value="ENaC"/>
</dbReference>
<protein>
    <recommendedName>
        <fullName evidence="16">Sodium channel protein Nach</fullName>
    </recommendedName>
</protein>
<comment type="caution">
    <text evidence="14">The sequence shown here is derived from an EMBL/GenBank/DDBJ whole genome shotgun (WGS) entry which is preliminary data.</text>
</comment>
<dbReference type="OrthoDB" id="6502088at2759"/>
<dbReference type="Proteomes" id="UP000494106">
    <property type="component" value="Unassembled WGS sequence"/>
</dbReference>
<name>A0A8S1AL45_ARCPL</name>
<keyword evidence="7" id="KW-0915">Sodium</keyword>
<evidence type="ECO:0000256" key="3">
    <source>
        <dbReference type="ARBA" id="ARBA00022448"/>
    </source>
</evidence>
<dbReference type="AlphaFoldDB" id="A0A8S1AL45"/>
<organism evidence="14 15">
    <name type="scientific">Arctia plantaginis</name>
    <name type="common">Wood tiger moth</name>
    <name type="synonym">Phalaena plantaginis</name>
    <dbReference type="NCBI Taxonomy" id="874455"/>
    <lineage>
        <taxon>Eukaryota</taxon>
        <taxon>Metazoa</taxon>
        <taxon>Ecdysozoa</taxon>
        <taxon>Arthropoda</taxon>
        <taxon>Hexapoda</taxon>
        <taxon>Insecta</taxon>
        <taxon>Pterygota</taxon>
        <taxon>Neoptera</taxon>
        <taxon>Endopterygota</taxon>
        <taxon>Lepidoptera</taxon>
        <taxon>Glossata</taxon>
        <taxon>Ditrysia</taxon>
        <taxon>Noctuoidea</taxon>
        <taxon>Erebidae</taxon>
        <taxon>Arctiinae</taxon>
        <taxon>Arctia</taxon>
    </lineage>
</organism>
<keyword evidence="15" id="KW-1185">Reference proteome</keyword>
<dbReference type="PANTHER" id="PTHR11690:SF237">
    <property type="entry name" value="PICKPOCKET 16-RELATED"/>
    <property type="match status" value="1"/>
</dbReference>
<dbReference type="GO" id="GO:0015280">
    <property type="term" value="F:ligand-gated sodium channel activity"/>
    <property type="evidence" value="ECO:0007669"/>
    <property type="project" value="TreeGrafter"/>
</dbReference>
<keyword evidence="13" id="KW-0732">Signal</keyword>
<gene>
    <name evidence="14" type="ORF">APLA_LOCUS10762</name>
</gene>
<feature type="chain" id="PRO_5035916670" description="Sodium channel protein Nach" evidence="13">
    <location>
        <begin position="17"/>
        <end position="432"/>
    </location>
</feature>
<evidence type="ECO:0000256" key="7">
    <source>
        <dbReference type="ARBA" id="ARBA00023053"/>
    </source>
</evidence>
<dbReference type="Pfam" id="PF00858">
    <property type="entry name" value="ASC"/>
    <property type="match status" value="1"/>
</dbReference>
<keyword evidence="9" id="KW-0472">Membrane</keyword>
<reference evidence="14 15" key="1">
    <citation type="submission" date="2020-04" db="EMBL/GenBank/DDBJ databases">
        <authorList>
            <person name="Wallbank WR R."/>
            <person name="Pardo Diaz C."/>
            <person name="Kozak K."/>
            <person name="Martin S."/>
            <person name="Jiggins C."/>
            <person name="Moest M."/>
            <person name="Warren A I."/>
            <person name="Byers J.R.P. K."/>
            <person name="Montejo-Kovacevich G."/>
            <person name="Yen C E."/>
        </authorList>
    </citation>
    <scope>NUCLEOTIDE SEQUENCE [LARGE SCALE GENOMIC DNA]</scope>
</reference>
<evidence type="ECO:0000256" key="6">
    <source>
        <dbReference type="ARBA" id="ARBA00022989"/>
    </source>
</evidence>
<dbReference type="EMBL" id="CADEBC010000525">
    <property type="protein sequence ID" value="CAB3246177.1"/>
    <property type="molecule type" value="Genomic_DNA"/>
</dbReference>
<evidence type="ECO:0008006" key="16">
    <source>
        <dbReference type="Google" id="ProtNLM"/>
    </source>
</evidence>
<keyword evidence="3 12" id="KW-0813">Transport</keyword>
<evidence type="ECO:0000256" key="11">
    <source>
        <dbReference type="ARBA" id="ARBA00023303"/>
    </source>
</evidence>
<keyword evidence="4 12" id="KW-0894">Sodium channel</keyword>
<feature type="signal peptide" evidence="13">
    <location>
        <begin position="1"/>
        <end position="16"/>
    </location>
</feature>
<accession>A0A8S1AL45</accession>
<keyword evidence="5 12" id="KW-0812">Transmembrane</keyword>
<evidence type="ECO:0000256" key="1">
    <source>
        <dbReference type="ARBA" id="ARBA00004141"/>
    </source>
</evidence>
<keyword evidence="11 12" id="KW-0407">Ion channel</keyword>
<dbReference type="Gene3D" id="2.60.470.10">
    <property type="entry name" value="Acid-sensing ion channels like domains"/>
    <property type="match status" value="1"/>
</dbReference>
<proteinExistence type="inferred from homology"/>
<keyword evidence="8 12" id="KW-0406">Ion transport</keyword>
<evidence type="ECO:0000256" key="2">
    <source>
        <dbReference type="ARBA" id="ARBA00007193"/>
    </source>
</evidence>
<evidence type="ECO:0000256" key="12">
    <source>
        <dbReference type="RuleBase" id="RU000679"/>
    </source>
</evidence>
<evidence type="ECO:0000256" key="5">
    <source>
        <dbReference type="ARBA" id="ARBA00022692"/>
    </source>
</evidence>
<evidence type="ECO:0000256" key="9">
    <source>
        <dbReference type="ARBA" id="ARBA00023136"/>
    </source>
</evidence>
<comment type="similarity">
    <text evidence="2 12">Belongs to the amiloride-sensitive sodium channel (TC 1.A.6) family.</text>
</comment>
<keyword evidence="6" id="KW-1133">Transmembrane helix</keyword>
<dbReference type="PANTHER" id="PTHR11690">
    <property type="entry name" value="AMILORIDE-SENSITIVE SODIUM CHANNEL-RELATED"/>
    <property type="match status" value="1"/>
</dbReference>
<comment type="subcellular location">
    <subcellularLocation>
        <location evidence="1">Membrane</location>
        <topology evidence="1">Multi-pass membrane protein</topology>
    </subcellularLocation>
</comment>
<evidence type="ECO:0000256" key="13">
    <source>
        <dbReference type="SAM" id="SignalP"/>
    </source>
</evidence>
<evidence type="ECO:0000313" key="14">
    <source>
        <dbReference type="EMBL" id="CAB3246177.1"/>
    </source>
</evidence>
<dbReference type="GO" id="GO:0005886">
    <property type="term" value="C:plasma membrane"/>
    <property type="evidence" value="ECO:0007669"/>
    <property type="project" value="TreeGrafter"/>
</dbReference>
<evidence type="ECO:0000313" key="15">
    <source>
        <dbReference type="Proteomes" id="UP000494106"/>
    </source>
</evidence>
<evidence type="ECO:0000256" key="4">
    <source>
        <dbReference type="ARBA" id="ARBA00022461"/>
    </source>
</evidence>
<evidence type="ECO:0000256" key="10">
    <source>
        <dbReference type="ARBA" id="ARBA00023201"/>
    </source>
</evidence>
<keyword evidence="10 12" id="KW-0739">Sodium transport</keyword>